<dbReference type="OrthoDB" id="201504at2759"/>
<evidence type="ECO:0000313" key="2">
    <source>
        <dbReference type="Proteomes" id="UP001141552"/>
    </source>
</evidence>
<evidence type="ECO:0000313" key="1">
    <source>
        <dbReference type="EMBL" id="KAJ4826997.1"/>
    </source>
</evidence>
<gene>
    <name evidence="1" type="ORF">Tsubulata_031507</name>
</gene>
<sequence length="145" mass="16122">SRGCLLSSSPSQSSSSSHLSTSTIPASVMPLLSLHCGHGTLTILSSWSASSSPQHDRFVLDRDTSNAWHPLAQYTLWRSRIVMAMTWVWGLRLTNNYFGREKWQWVPEKIGGSTICVLSMANTGDACNVSYRWHKLVKQKINGGQ</sequence>
<reference evidence="1" key="2">
    <citation type="journal article" date="2023" name="Plants (Basel)">
        <title>Annotation of the Turnera subulata (Passifloraceae) Draft Genome Reveals the S-Locus Evolved after the Divergence of Turneroideae from Passifloroideae in a Stepwise Manner.</title>
        <authorList>
            <person name="Henning P.M."/>
            <person name="Roalson E.H."/>
            <person name="Mir W."/>
            <person name="McCubbin A.G."/>
            <person name="Shore J.S."/>
        </authorList>
    </citation>
    <scope>NUCLEOTIDE SEQUENCE</scope>
    <source>
        <strain evidence="1">F60SS</strain>
    </source>
</reference>
<name>A0A9Q0J3T9_9ROSI</name>
<protein>
    <submittedName>
        <fullName evidence="1">Uncharacterized protein</fullName>
    </submittedName>
</protein>
<organism evidence="1 2">
    <name type="scientific">Turnera subulata</name>
    <dbReference type="NCBI Taxonomy" id="218843"/>
    <lineage>
        <taxon>Eukaryota</taxon>
        <taxon>Viridiplantae</taxon>
        <taxon>Streptophyta</taxon>
        <taxon>Embryophyta</taxon>
        <taxon>Tracheophyta</taxon>
        <taxon>Spermatophyta</taxon>
        <taxon>Magnoliopsida</taxon>
        <taxon>eudicotyledons</taxon>
        <taxon>Gunneridae</taxon>
        <taxon>Pentapetalae</taxon>
        <taxon>rosids</taxon>
        <taxon>fabids</taxon>
        <taxon>Malpighiales</taxon>
        <taxon>Passifloraceae</taxon>
        <taxon>Turnera</taxon>
    </lineage>
</organism>
<proteinExistence type="predicted"/>
<dbReference type="AlphaFoldDB" id="A0A9Q0J3T9"/>
<accession>A0A9Q0J3T9</accession>
<dbReference type="Proteomes" id="UP001141552">
    <property type="component" value="Unassembled WGS sequence"/>
</dbReference>
<reference evidence="1" key="1">
    <citation type="submission" date="2022-02" db="EMBL/GenBank/DDBJ databases">
        <authorList>
            <person name="Henning P.M."/>
            <person name="McCubbin A.G."/>
            <person name="Shore J.S."/>
        </authorList>
    </citation>
    <scope>NUCLEOTIDE SEQUENCE</scope>
    <source>
        <strain evidence="1">F60SS</strain>
        <tissue evidence="1">Leaves</tissue>
    </source>
</reference>
<comment type="caution">
    <text evidence="1">The sequence shown here is derived from an EMBL/GenBank/DDBJ whole genome shotgun (WGS) entry which is preliminary data.</text>
</comment>
<dbReference type="EMBL" id="JAKUCV010006521">
    <property type="protein sequence ID" value="KAJ4826997.1"/>
    <property type="molecule type" value="Genomic_DNA"/>
</dbReference>
<keyword evidence="2" id="KW-1185">Reference proteome</keyword>
<feature type="non-terminal residue" evidence="1">
    <location>
        <position position="1"/>
    </location>
</feature>
<feature type="non-terminal residue" evidence="1">
    <location>
        <position position="145"/>
    </location>
</feature>